<keyword evidence="1" id="KW-0175">Coiled coil</keyword>
<accession>A0A4Q9DKW8</accession>
<dbReference type="AlphaFoldDB" id="A0A4Q9DKW8"/>
<evidence type="ECO:0000256" key="1">
    <source>
        <dbReference type="SAM" id="Coils"/>
    </source>
</evidence>
<evidence type="ECO:0000313" key="3">
    <source>
        <dbReference type="EMBL" id="TBL75629.1"/>
    </source>
</evidence>
<feature type="region of interest" description="Disordered" evidence="2">
    <location>
        <begin position="80"/>
        <end position="171"/>
    </location>
</feature>
<dbReference type="Proteomes" id="UP000293142">
    <property type="component" value="Unassembled WGS sequence"/>
</dbReference>
<protein>
    <submittedName>
        <fullName evidence="3">Uncharacterized protein</fullName>
    </submittedName>
</protein>
<dbReference type="EMBL" id="SIRE01000016">
    <property type="protein sequence ID" value="TBL75629.1"/>
    <property type="molecule type" value="Genomic_DNA"/>
</dbReference>
<dbReference type="OrthoDB" id="2667297at2"/>
<proteinExistence type="predicted"/>
<keyword evidence="4" id="KW-1185">Reference proteome</keyword>
<evidence type="ECO:0000313" key="4">
    <source>
        <dbReference type="Proteomes" id="UP000293142"/>
    </source>
</evidence>
<dbReference type="RefSeq" id="WP_131015540.1">
    <property type="nucleotide sequence ID" value="NZ_SIRE01000016.1"/>
</dbReference>
<comment type="caution">
    <text evidence="3">The sequence shown here is derived from an EMBL/GenBank/DDBJ whole genome shotgun (WGS) entry which is preliminary data.</text>
</comment>
<feature type="compositionally biased region" description="Low complexity" evidence="2">
    <location>
        <begin position="195"/>
        <end position="217"/>
    </location>
</feature>
<evidence type="ECO:0000256" key="2">
    <source>
        <dbReference type="SAM" id="MobiDB-lite"/>
    </source>
</evidence>
<reference evidence="3 4" key="1">
    <citation type="submission" date="2019-02" db="EMBL/GenBank/DDBJ databases">
        <title>Paenibacillus sp. nov., isolated from surface-sterilized tissue of Thalictrum simplex L.</title>
        <authorList>
            <person name="Tuo L."/>
        </authorList>
    </citation>
    <scope>NUCLEOTIDE SEQUENCE [LARGE SCALE GENOMIC DNA]</scope>
    <source>
        <strain evidence="3 4">N2SHLJ1</strain>
    </source>
</reference>
<feature type="compositionally biased region" description="Low complexity" evidence="2">
    <location>
        <begin position="116"/>
        <end position="127"/>
    </location>
</feature>
<name>A0A4Q9DKW8_9BACL</name>
<gene>
    <name evidence="3" type="ORF">EYB31_21775</name>
</gene>
<sequence length="305" mass="33397">MNIIQKWKYRKIIDGCDFQLASEVLYDKFVKSGDKSGTISSHLLDQYFSNPDKDNAVLLIDHNEMMAFYFNECKPGGLYTRQQRGKSKPSSEKDSEPDLPRQASLEPEQTPDFSLKPKAAPNPQQAPGEFVPSRTSGARKPAGSSSMPRPESPASVPQRISGGKGTDADAHADAHISRMEVAAALSKSAPEEAPKQQASQASSVSAVKEVPVVQAAPPVAPAPAPAPVPKPKPSPYRNVDFSNVIATLQIDSEELAQHIRKLRKLISERVDVERNRAALAQYEEAYYEFNTAVKLLREQMAGDLE</sequence>
<feature type="compositionally biased region" description="Pro residues" evidence="2">
    <location>
        <begin position="218"/>
        <end position="234"/>
    </location>
</feature>
<organism evidence="3 4">
    <name type="scientific">Paenibacillus thalictri</name>
    <dbReference type="NCBI Taxonomy" id="2527873"/>
    <lineage>
        <taxon>Bacteria</taxon>
        <taxon>Bacillati</taxon>
        <taxon>Bacillota</taxon>
        <taxon>Bacilli</taxon>
        <taxon>Bacillales</taxon>
        <taxon>Paenibacillaceae</taxon>
        <taxon>Paenibacillus</taxon>
    </lineage>
</organism>
<feature type="compositionally biased region" description="Basic and acidic residues" evidence="2">
    <location>
        <begin position="89"/>
        <end position="99"/>
    </location>
</feature>
<feature type="coiled-coil region" evidence="1">
    <location>
        <begin position="245"/>
        <end position="275"/>
    </location>
</feature>
<feature type="region of interest" description="Disordered" evidence="2">
    <location>
        <begin position="183"/>
        <end position="238"/>
    </location>
</feature>